<evidence type="ECO:0000256" key="1">
    <source>
        <dbReference type="SAM" id="MobiDB-lite"/>
    </source>
</evidence>
<sequence>MVVEAVRTYLDAASGLTELTRKRAVAAAKTLLKANDDRATSSADTGSAAAGPARVGQNIQTLATELMETNDANREALGALVQAEVERALERLDLVPRSDYERLTRRVAELERRLAAQRLPAQPAQAPIPASVQPAAPTVVPAPAQVPAPVAFHATAPAPAAAPPAPEAAPAPATAPAQEVASAPETLAERNDRPVTEAVPEPSAVEEGPEQPPLLEGEAVQTEAASAATPDVEDDSRQEPEKEPAGDEPTAPQDGNTAESEKKATKTQKTTQQKTSQQKTTQQNSTQQSARKTSTSKSNSTGSRTRSTSTGKTGAKTGAKRAGGRSKSASAAKKGEQK</sequence>
<protein>
    <recommendedName>
        <fullName evidence="4">Polyhydroxyalkanoate synthesis protein PhaF</fullName>
    </recommendedName>
</protein>
<reference evidence="2 3" key="1">
    <citation type="submission" date="2017-08" db="EMBL/GenBank/DDBJ databases">
        <title>The complete genome sequence of Nocardiopsis gilva YIM 90087.</title>
        <authorList>
            <person name="Yin M."/>
            <person name="Tang S."/>
        </authorList>
    </citation>
    <scope>NUCLEOTIDE SEQUENCE [LARGE SCALE GENOMIC DNA]</scope>
    <source>
        <strain evidence="2 3">YIM 90087</strain>
    </source>
</reference>
<keyword evidence="3" id="KW-1185">Reference proteome</keyword>
<feature type="compositionally biased region" description="Pro residues" evidence="1">
    <location>
        <begin position="160"/>
        <end position="169"/>
    </location>
</feature>
<dbReference type="OrthoDB" id="3431789at2"/>
<dbReference type="EMBL" id="CP022753">
    <property type="protein sequence ID" value="ASU84603.1"/>
    <property type="molecule type" value="Genomic_DNA"/>
</dbReference>
<dbReference type="Proteomes" id="UP000215005">
    <property type="component" value="Chromosome"/>
</dbReference>
<feature type="compositionally biased region" description="Basic and acidic residues" evidence="1">
    <location>
        <begin position="235"/>
        <end position="245"/>
    </location>
</feature>
<dbReference type="RefSeq" id="WP_017618050.1">
    <property type="nucleotide sequence ID" value="NZ_ANBG01000133.1"/>
</dbReference>
<evidence type="ECO:0008006" key="4">
    <source>
        <dbReference type="Google" id="ProtNLM"/>
    </source>
</evidence>
<proteinExistence type="predicted"/>
<organism evidence="2 3">
    <name type="scientific">Nocardiopsis gilva YIM 90087</name>
    <dbReference type="NCBI Taxonomy" id="1235441"/>
    <lineage>
        <taxon>Bacteria</taxon>
        <taxon>Bacillati</taxon>
        <taxon>Actinomycetota</taxon>
        <taxon>Actinomycetes</taxon>
        <taxon>Streptosporangiales</taxon>
        <taxon>Nocardiopsidaceae</taxon>
        <taxon>Nocardiopsis</taxon>
    </lineage>
</organism>
<evidence type="ECO:0000313" key="3">
    <source>
        <dbReference type="Proteomes" id="UP000215005"/>
    </source>
</evidence>
<dbReference type="AlphaFoldDB" id="A0A223S917"/>
<feature type="compositionally biased region" description="Low complexity" evidence="1">
    <location>
        <begin position="267"/>
        <end position="317"/>
    </location>
</feature>
<feature type="compositionally biased region" description="Low complexity" evidence="1">
    <location>
        <begin position="170"/>
        <end position="184"/>
    </location>
</feature>
<dbReference type="KEGG" id="ngv:CDO52_18945"/>
<evidence type="ECO:0000313" key="2">
    <source>
        <dbReference type="EMBL" id="ASU84603.1"/>
    </source>
</evidence>
<gene>
    <name evidence="2" type="ORF">CDO52_18945</name>
</gene>
<feature type="region of interest" description="Disordered" evidence="1">
    <location>
        <begin position="157"/>
        <end position="338"/>
    </location>
</feature>
<name>A0A223S917_9ACTN</name>
<accession>A0A223S917</accession>